<dbReference type="PANTHER" id="PTHR47117">
    <property type="entry name" value="STAR-RELATED LIPID TRANSFER PROTEIN 9"/>
    <property type="match status" value="1"/>
</dbReference>
<feature type="compositionally biased region" description="Low complexity" evidence="1">
    <location>
        <begin position="44"/>
        <end position="58"/>
    </location>
</feature>
<dbReference type="Gene3D" id="2.30.29.30">
    <property type="entry name" value="Pleckstrin-homology domain (PH domain)/Phosphotyrosine-binding domain (PTB)"/>
    <property type="match status" value="1"/>
</dbReference>
<sequence length="243" mass="27437">MPWRSGKKWPGVSGGAPASTKRGSCTTGMWSWSMGVPQLSLFLHPSPSSLSRPPQVSSRAESPDLEPAVEGEQKKSPARRPEEEKEPQRLLVPDIQEIRVSPIISKKGYLHFLEPHTNGWVKRFVVVRRPYVYIYNSDKDAVERAILNLSKAQVEYSEDQQAMLKVGHLQPDPFRATLWVRDSALALPQQTPNTFAVCTEHRGILLQASSDKDMHDWLYAFNPLLAGSIRSKLSRRRTAQTRI</sequence>
<evidence type="ECO:0000313" key="4">
    <source>
        <dbReference type="Proteomes" id="UP000694419"/>
    </source>
</evidence>
<dbReference type="PROSITE" id="PS50003">
    <property type="entry name" value="PH_DOMAIN"/>
    <property type="match status" value="1"/>
</dbReference>
<dbReference type="InterPro" id="IPR049780">
    <property type="entry name" value="PH_KIFIA_KIFIB"/>
</dbReference>
<reference evidence="3" key="2">
    <citation type="submission" date="2025-09" db="UniProtKB">
        <authorList>
            <consortium name="Ensembl"/>
        </authorList>
    </citation>
    <scope>IDENTIFICATION</scope>
</reference>
<accession>A0A8C3K804</accession>
<proteinExistence type="predicted"/>
<dbReference type="Ensembl" id="ENSCPGT00000020030.1">
    <property type="protein sequence ID" value="ENSCPGP00000018312.1"/>
    <property type="gene ID" value="ENSCPGG00000012815.1"/>
</dbReference>
<dbReference type="PANTHER" id="PTHR47117:SF9">
    <property type="entry name" value="KINESIN-LIKE PROTEIN KIF1C ISOFORM X1"/>
    <property type="match status" value="1"/>
</dbReference>
<dbReference type="SUPFAM" id="SSF50729">
    <property type="entry name" value="PH domain-like"/>
    <property type="match status" value="1"/>
</dbReference>
<evidence type="ECO:0000259" key="2">
    <source>
        <dbReference type="PROSITE" id="PS50003"/>
    </source>
</evidence>
<organism evidence="3 4">
    <name type="scientific">Calidris pygmaea</name>
    <name type="common">Spoon-billed sandpiper</name>
    <dbReference type="NCBI Taxonomy" id="425635"/>
    <lineage>
        <taxon>Eukaryota</taxon>
        <taxon>Metazoa</taxon>
        <taxon>Chordata</taxon>
        <taxon>Craniata</taxon>
        <taxon>Vertebrata</taxon>
        <taxon>Euteleostomi</taxon>
        <taxon>Archelosauria</taxon>
        <taxon>Archosauria</taxon>
        <taxon>Dinosauria</taxon>
        <taxon>Saurischia</taxon>
        <taxon>Theropoda</taxon>
        <taxon>Coelurosauria</taxon>
        <taxon>Aves</taxon>
        <taxon>Neognathae</taxon>
        <taxon>Neoaves</taxon>
        <taxon>Charadriiformes</taxon>
        <taxon>Scolopacidae</taxon>
        <taxon>Calidris</taxon>
    </lineage>
</organism>
<protein>
    <recommendedName>
        <fullName evidence="2">PH domain-containing protein</fullName>
    </recommendedName>
</protein>
<feature type="region of interest" description="Disordered" evidence="1">
    <location>
        <begin position="44"/>
        <end position="90"/>
    </location>
</feature>
<dbReference type="Proteomes" id="UP000694419">
    <property type="component" value="Unplaced"/>
</dbReference>
<dbReference type="InterPro" id="IPR011993">
    <property type="entry name" value="PH-like_dom_sf"/>
</dbReference>
<dbReference type="SMART" id="SM00233">
    <property type="entry name" value="PH"/>
    <property type="match status" value="1"/>
</dbReference>
<dbReference type="InterPro" id="IPR001849">
    <property type="entry name" value="PH_domain"/>
</dbReference>
<feature type="domain" description="PH" evidence="2">
    <location>
        <begin position="103"/>
        <end position="226"/>
    </location>
</feature>
<dbReference type="FunFam" id="2.30.29.30:FF:000023">
    <property type="entry name" value="Kinesin family member 1B"/>
    <property type="match status" value="1"/>
</dbReference>
<reference evidence="3" key="1">
    <citation type="submission" date="2025-08" db="UniProtKB">
        <authorList>
            <consortium name="Ensembl"/>
        </authorList>
    </citation>
    <scope>IDENTIFICATION</scope>
</reference>
<dbReference type="Pfam" id="PF00169">
    <property type="entry name" value="PH"/>
    <property type="match status" value="1"/>
</dbReference>
<feature type="region of interest" description="Disordered" evidence="1">
    <location>
        <begin position="1"/>
        <end position="24"/>
    </location>
</feature>
<feature type="compositionally biased region" description="Basic and acidic residues" evidence="1">
    <location>
        <begin position="71"/>
        <end position="88"/>
    </location>
</feature>
<keyword evidence="4" id="KW-1185">Reference proteome</keyword>
<evidence type="ECO:0000313" key="3">
    <source>
        <dbReference type="Ensembl" id="ENSCPGP00000018312.1"/>
    </source>
</evidence>
<dbReference type="AlphaFoldDB" id="A0A8C3K804"/>
<evidence type="ECO:0000256" key="1">
    <source>
        <dbReference type="SAM" id="MobiDB-lite"/>
    </source>
</evidence>
<dbReference type="CDD" id="cd01233">
    <property type="entry name" value="PH_KIFIA_KIFIB"/>
    <property type="match status" value="1"/>
</dbReference>
<name>A0A8C3K804_9CHAR</name>